<dbReference type="InterPro" id="IPR009057">
    <property type="entry name" value="Homeodomain-like_sf"/>
</dbReference>
<dbReference type="Pfam" id="PF00440">
    <property type="entry name" value="TetR_N"/>
    <property type="match status" value="1"/>
</dbReference>
<dbReference type="EMBL" id="JPOS01000101">
    <property type="protein sequence ID" value="KGE84878.1"/>
    <property type="molecule type" value="Genomic_DNA"/>
</dbReference>
<accession>A0A098RZC2</accession>
<keyword evidence="1 2" id="KW-0238">DNA-binding</keyword>
<dbReference type="InterPro" id="IPR036271">
    <property type="entry name" value="Tet_transcr_reg_TetR-rel_C_sf"/>
</dbReference>
<dbReference type="STRING" id="1524460.IX84_30930"/>
<dbReference type="AlphaFoldDB" id="A0A098RZC2"/>
<evidence type="ECO:0000313" key="5">
    <source>
        <dbReference type="Proteomes" id="UP000029736"/>
    </source>
</evidence>
<dbReference type="RefSeq" id="WP_044230042.1">
    <property type="nucleotide sequence ID" value="NZ_JBKAGJ010000033.1"/>
</dbReference>
<dbReference type="InterPro" id="IPR050624">
    <property type="entry name" value="HTH-type_Tx_Regulator"/>
</dbReference>
<dbReference type="InterPro" id="IPR001647">
    <property type="entry name" value="HTH_TetR"/>
</dbReference>
<evidence type="ECO:0000256" key="1">
    <source>
        <dbReference type="ARBA" id="ARBA00023125"/>
    </source>
</evidence>
<keyword evidence="5" id="KW-1185">Reference proteome</keyword>
<evidence type="ECO:0000259" key="3">
    <source>
        <dbReference type="PROSITE" id="PS50977"/>
    </source>
</evidence>
<protein>
    <recommendedName>
        <fullName evidence="3">HTH tetR-type domain-containing protein</fullName>
    </recommendedName>
</protein>
<organism evidence="4 5">
    <name type="scientific">Phaeodactylibacter xiamenensis</name>
    <dbReference type="NCBI Taxonomy" id="1524460"/>
    <lineage>
        <taxon>Bacteria</taxon>
        <taxon>Pseudomonadati</taxon>
        <taxon>Bacteroidota</taxon>
        <taxon>Saprospiria</taxon>
        <taxon>Saprospirales</taxon>
        <taxon>Haliscomenobacteraceae</taxon>
        <taxon>Phaeodactylibacter</taxon>
    </lineage>
</organism>
<feature type="DNA-binding region" description="H-T-H motif" evidence="2">
    <location>
        <begin position="22"/>
        <end position="41"/>
    </location>
</feature>
<dbReference type="Gene3D" id="1.10.10.60">
    <property type="entry name" value="Homeodomain-like"/>
    <property type="match status" value="1"/>
</dbReference>
<dbReference type="SUPFAM" id="SSF48498">
    <property type="entry name" value="Tetracyclin repressor-like, C-terminal domain"/>
    <property type="match status" value="1"/>
</dbReference>
<dbReference type="Proteomes" id="UP000029736">
    <property type="component" value="Unassembled WGS sequence"/>
</dbReference>
<dbReference type="PRINTS" id="PR00455">
    <property type="entry name" value="HTHTETR"/>
</dbReference>
<dbReference type="PANTHER" id="PTHR43479">
    <property type="entry name" value="ACREF/ENVCD OPERON REPRESSOR-RELATED"/>
    <property type="match status" value="1"/>
</dbReference>
<dbReference type="Gene3D" id="1.10.357.10">
    <property type="entry name" value="Tetracycline Repressor, domain 2"/>
    <property type="match status" value="1"/>
</dbReference>
<proteinExistence type="predicted"/>
<dbReference type="PANTHER" id="PTHR43479:SF21">
    <property type="entry name" value="TRANSCRIPTIONAL REGULATOR, TETR FAMILY"/>
    <property type="match status" value="1"/>
</dbReference>
<sequence>MKQDIIKASFELFMRYGIKSVTMDDIARELGISKKTLYQYVSNKAELIEQIFHAHVSEEKCMTEEIRSTSSDALEEMLRIGRYVVEKLRSMSPTTVYDLRKYYGTIWKRMESQMKQHVYGVIIDNIERGMRQGIYRSELNPEIIARLYVGKSVLVADEEVFESGEYDLATIHQEYIRYHIHGIASEKGRQLLAKHLAAEEQEQ</sequence>
<gene>
    <name evidence="4" type="ORF">IX84_30930</name>
</gene>
<evidence type="ECO:0000256" key="2">
    <source>
        <dbReference type="PROSITE-ProRule" id="PRU00335"/>
    </source>
</evidence>
<comment type="caution">
    <text evidence="4">The sequence shown here is derived from an EMBL/GenBank/DDBJ whole genome shotgun (WGS) entry which is preliminary data.</text>
</comment>
<name>A0A098RZC2_9BACT</name>
<dbReference type="SUPFAM" id="SSF46689">
    <property type="entry name" value="Homeodomain-like"/>
    <property type="match status" value="1"/>
</dbReference>
<dbReference type="GO" id="GO:0003677">
    <property type="term" value="F:DNA binding"/>
    <property type="evidence" value="ECO:0007669"/>
    <property type="project" value="UniProtKB-UniRule"/>
</dbReference>
<evidence type="ECO:0000313" key="4">
    <source>
        <dbReference type="EMBL" id="KGE84878.1"/>
    </source>
</evidence>
<feature type="domain" description="HTH tetR-type" evidence="3">
    <location>
        <begin position="1"/>
        <end position="59"/>
    </location>
</feature>
<reference evidence="4 5" key="1">
    <citation type="journal article" date="2014" name="Int. J. Syst. Evol. Microbiol.">
        <title>Phaeodactylibacter xiamenensis gen. nov., sp. nov., a member of the family Saprospiraceae isolated from the marine alga Phaeodactylum tricornutum.</title>
        <authorList>
            <person name="Chen Z.Jr."/>
            <person name="Lei X."/>
            <person name="Lai Q."/>
            <person name="Li Y."/>
            <person name="Zhang B."/>
            <person name="Zhang J."/>
            <person name="Zhang H."/>
            <person name="Yang L."/>
            <person name="Zheng W."/>
            <person name="Tian Y."/>
            <person name="Yu Z."/>
            <person name="Xu H.Jr."/>
            <person name="Zheng T."/>
        </authorList>
    </citation>
    <scope>NUCLEOTIDE SEQUENCE [LARGE SCALE GENOMIC DNA]</scope>
    <source>
        <strain evidence="4 5">KD52</strain>
    </source>
</reference>
<dbReference type="OrthoDB" id="881297at2"/>
<dbReference type="PROSITE" id="PS50977">
    <property type="entry name" value="HTH_TETR_2"/>
    <property type="match status" value="1"/>
</dbReference>